<dbReference type="GO" id="GO:0005667">
    <property type="term" value="C:transcription regulator complex"/>
    <property type="evidence" value="ECO:0007669"/>
    <property type="project" value="TreeGrafter"/>
</dbReference>
<sequence length="134" mass="15986">YCSLQFSLVFALTAFNCMKMASPSDSVVKIDEEKLIAAVRKHKWLYDVKHPKFYKIQYKDSTWNDIAMKLDHSGSISGDDCKKHWRKLRDGFRKHTIHRKPPPTTPWRLHKQMSFMIPYFVNNFRKTDDRDYAD</sequence>
<name>A0A1B6F8L5_9HEMI</name>
<reference evidence="3" key="1">
    <citation type="submission" date="2015-11" db="EMBL/GenBank/DDBJ databases">
        <title>De novo transcriptome assembly of four potential Pierce s Disease insect vectors from Arizona vineyards.</title>
        <authorList>
            <person name="Tassone E.E."/>
        </authorList>
    </citation>
    <scope>NUCLEOTIDE SEQUENCE</scope>
</reference>
<dbReference type="InterPro" id="IPR006578">
    <property type="entry name" value="MADF-dom"/>
</dbReference>
<protein>
    <recommendedName>
        <fullName evidence="2">MADF domain-containing protein</fullName>
    </recommendedName>
</protein>
<feature type="signal peptide" evidence="1">
    <location>
        <begin position="1"/>
        <end position="21"/>
    </location>
</feature>
<dbReference type="Pfam" id="PF10545">
    <property type="entry name" value="MADF_DNA_bdg"/>
    <property type="match status" value="1"/>
</dbReference>
<accession>A0A1B6F8L5</accession>
<proteinExistence type="predicted"/>
<evidence type="ECO:0000259" key="2">
    <source>
        <dbReference type="PROSITE" id="PS51029"/>
    </source>
</evidence>
<dbReference type="PANTHER" id="PTHR12243:SF67">
    <property type="entry name" value="COREPRESSOR OF PANGOLIN, ISOFORM A-RELATED"/>
    <property type="match status" value="1"/>
</dbReference>
<feature type="non-terminal residue" evidence="3">
    <location>
        <position position="1"/>
    </location>
</feature>
<organism evidence="3">
    <name type="scientific">Cuerna arida</name>
    <dbReference type="NCBI Taxonomy" id="1464854"/>
    <lineage>
        <taxon>Eukaryota</taxon>
        <taxon>Metazoa</taxon>
        <taxon>Ecdysozoa</taxon>
        <taxon>Arthropoda</taxon>
        <taxon>Hexapoda</taxon>
        <taxon>Insecta</taxon>
        <taxon>Pterygota</taxon>
        <taxon>Neoptera</taxon>
        <taxon>Paraneoptera</taxon>
        <taxon>Hemiptera</taxon>
        <taxon>Auchenorrhyncha</taxon>
        <taxon>Membracoidea</taxon>
        <taxon>Cicadellidae</taxon>
        <taxon>Cicadellinae</taxon>
        <taxon>Proconiini</taxon>
        <taxon>Cuerna</taxon>
    </lineage>
</organism>
<keyword evidence="1" id="KW-0732">Signal</keyword>
<dbReference type="InterPro" id="IPR039353">
    <property type="entry name" value="TF_Adf1"/>
</dbReference>
<feature type="chain" id="PRO_5008582675" description="MADF domain-containing protein" evidence="1">
    <location>
        <begin position="22"/>
        <end position="134"/>
    </location>
</feature>
<evidence type="ECO:0000313" key="3">
    <source>
        <dbReference type="EMBL" id="JAS46555.1"/>
    </source>
</evidence>
<dbReference type="EMBL" id="GECZ01023214">
    <property type="protein sequence ID" value="JAS46555.1"/>
    <property type="molecule type" value="Transcribed_RNA"/>
</dbReference>
<gene>
    <name evidence="3" type="ORF">g.48247</name>
</gene>
<dbReference type="SMART" id="SM00595">
    <property type="entry name" value="MADF"/>
    <property type="match status" value="1"/>
</dbReference>
<dbReference type="GO" id="GO:0005634">
    <property type="term" value="C:nucleus"/>
    <property type="evidence" value="ECO:0007669"/>
    <property type="project" value="TreeGrafter"/>
</dbReference>
<feature type="domain" description="MADF" evidence="2">
    <location>
        <begin position="34"/>
        <end position="121"/>
    </location>
</feature>
<dbReference type="GO" id="GO:0006357">
    <property type="term" value="P:regulation of transcription by RNA polymerase II"/>
    <property type="evidence" value="ECO:0007669"/>
    <property type="project" value="TreeGrafter"/>
</dbReference>
<evidence type="ECO:0000256" key="1">
    <source>
        <dbReference type="SAM" id="SignalP"/>
    </source>
</evidence>
<dbReference type="PANTHER" id="PTHR12243">
    <property type="entry name" value="MADF DOMAIN TRANSCRIPTION FACTOR"/>
    <property type="match status" value="1"/>
</dbReference>
<dbReference type="AlphaFoldDB" id="A0A1B6F8L5"/>
<dbReference type="PROSITE" id="PS51029">
    <property type="entry name" value="MADF"/>
    <property type="match status" value="1"/>
</dbReference>
<feature type="non-terminal residue" evidence="3">
    <location>
        <position position="134"/>
    </location>
</feature>